<organism evidence="10 11">
    <name type="scientific">Cercopithecine herpesvirus 16</name>
    <name type="common">CeHV-16</name>
    <name type="synonym">Herpesvirus papio 2</name>
    <dbReference type="NCBI Taxonomy" id="340907"/>
    <lineage>
        <taxon>Viruses</taxon>
        <taxon>Duplodnaviria</taxon>
        <taxon>Heunggongvirae</taxon>
        <taxon>Peploviricota</taxon>
        <taxon>Herviviricetes</taxon>
        <taxon>Herpesvirales</taxon>
        <taxon>Orthoherpesviridae</taxon>
        <taxon>Alphaherpesvirinae</taxon>
        <taxon>Simplexvirus</taxon>
        <taxon>Simplexvirus papiinealpha2</taxon>
    </lineage>
</organism>
<feature type="compositionally biased region" description="Pro residues" evidence="8">
    <location>
        <begin position="344"/>
        <end position="377"/>
    </location>
</feature>
<evidence type="ECO:0000256" key="3">
    <source>
        <dbReference type="ARBA" id="ARBA00022711"/>
    </source>
</evidence>
<evidence type="ECO:0000256" key="1">
    <source>
        <dbReference type="ARBA" id="ARBA00022581"/>
    </source>
</evidence>
<dbReference type="InterPro" id="IPR013083">
    <property type="entry name" value="Znf_RING/FYVE/PHD"/>
</dbReference>
<dbReference type="SUPFAM" id="SSF57850">
    <property type="entry name" value="RING/U-box"/>
    <property type="match status" value="1"/>
</dbReference>
<protein>
    <submittedName>
        <fullName evidence="10">RL2</fullName>
    </submittedName>
</protein>
<dbReference type="Proteomes" id="UP000132309">
    <property type="component" value="Segment"/>
</dbReference>
<feature type="compositionally biased region" description="Low complexity" evidence="8">
    <location>
        <begin position="212"/>
        <end position="253"/>
    </location>
</feature>
<organismHost>
    <name type="scientific">Homo sapiens</name>
    <name type="common">Human</name>
    <dbReference type="NCBI Taxonomy" id="9606"/>
</organismHost>
<evidence type="ECO:0000256" key="8">
    <source>
        <dbReference type="SAM" id="MobiDB-lite"/>
    </source>
</evidence>
<evidence type="ECO:0000256" key="5">
    <source>
        <dbReference type="ARBA" id="ARBA00022771"/>
    </source>
</evidence>
<organismHost>
    <name type="scientific">Macaca fascicularis</name>
    <name type="common">Crab-eating macaque</name>
    <name type="synonym">Cynomolgus monkey</name>
    <dbReference type="NCBI Taxonomy" id="9541"/>
</organismHost>
<dbReference type="SMR" id="Q2QBB8"/>
<dbReference type="PANTHER" id="PTHR45969">
    <property type="entry name" value="RING ZINC FINGER PROTEIN-RELATED"/>
    <property type="match status" value="1"/>
</dbReference>
<evidence type="ECO:0000256" key="6">
    <source>
        <dbReference type="ARBA" id="ARBA00022833"/>
    </source>
</evidence>
<keyword evidence="4" id="KW-0479">Metal-binding</keyword>
<dbReference type="PROSITE" id="PS50089">
    <property type="entry name" value="ZF_RING_2"/>
    <property type="match status" value="1"/>
</dbReference>
<sequence length="573" mass="59510">MEPSRGLGAPGRPAAQAAADALRDEDLLLLSRYFFPDSDDDSDVGDDDDDGGRDDPDPDSDDTEPPEAGAAPSTPPPPREVCAVCTERIAEAQLCATFPCLHPFCIPCLKTWLPMRNSCPLCNAVVAYLIVGVKPDGSYSTIPVVNDPRTRAEAEEAVRAGTAVDFIWTPRLPGEAAPATVTLGGRTVRALSPPARMGQPAPAPPRPPAQARPPTTLTQTQAQAQAQARTHARAQAALAQVLAQALAQPQRAAHPPPRARTPPRRAQTQTQAQGQTQTQAQGQTQTQAQGQAQSRAQSQAQSQTQAQGQAQSQTQAQGQAQARKRPASAAGGASGSRGPKRASLPPPPRDAPRPQAPPLAAAAPPPPAPPPPPPPASRAPRGAAAAPPPPPPAAPPPPPAERADGSSLGPRPAEQGPRKCVRKTRHVDADRAPAASGPTRYLPVAGLSSVVALAPYLNKTLTGDCLPVLDTDTGAIGAYVVLVGRDCHLARALADAEPQWARRSRLPEPAPGRVSPPEYPGDPAHGLWMTPVGGLLFDQGTLLGGRSFHSLDSRHPWTPDPAGPPSARDADGP</sequence>
<dbReference type="Gene3D" id="3.30.40.10">
    <property type="entry name" value="Zinc/RING finger domain, C3HC4 (zinc finger)"/>
    <property type="match status" value="1"/>
</dbReference>
<keyword evidence="2" id="KW-1130">Modulation of host ubiquitin pathway by virus</keyword>
<keyword evidence="6" id="KW-0862">Zinc</keyword>
<keyword evidence="3" id="KW-1128">Modulation of host ubiquitin pathway by viral E3 ligase</keyword>
<dbReference type="SMART" id="SM00184">
    <property type="entry name" value="RING"/>
    <property type="match status" value="1"/>
</dbReference>
<feature type="compositionally biased region" description="Acidic residues" evidence="8">
    <location>
        <begin position="37"/>
        <end position="65"/>
    </location>
</feature>
<dbReference type="EMBL" id="DQ149153">
    <property type="protein sequence ID" value="ABA29253.1"/>
    <property type="molecule type" value="Genomic_DNA"/>
</dbReference>
<dbReference type="InterPro" id="IPR001841">
    <property type="entry name" value="Znf_RING"/>
</dbReference>
<feature type="domain" description="RING-type" evidence="9">
    <location>
        <begin position="82"/>
        <end position="123"/>
    </location>
</feature>
<proteinExistence type="predicted"/>
<feature type="region of interest" description="Disordered" evidence="8">
    <location>
        <begin position="550"/>
        <end position="573"/>
    </location>
</feature>
<accession>Q2QBB8</accession>
<reference evidence="10 11" key="2">
    <citation type="journal article" date="2006" name="J. Virol.">
        <title>The complete genome sequence of herpesvirus papio 2 (Cercopithecine herpesvirus 16) shows evidence of recombination events among various progenitor herpesviruses.</title>
        <authorList>
            <person name="Tyler S.D."/>
            <person name="Severini A."/>
        </authorList>
    </citation>
    <scope>NUCLEOTIDE SEQUENCE [LARGE SCALE GENOMIC DNA]</scope>
    <source>
        <strain evidence="10">X313</strain>
    </source>
</reference>
<feature type="region of interest" description="Disordered" evidence="8">
    <location>
        <begin position="191"/>
        <end position="439"/>
    </location>
</feature>
<keyword evidence="11" id="KW-1185">Reference proteome</keyword>
<dbReference type="EMBL" id="DQ149153">
    <property type="protein sequence ID" value="ABA29312.1"/>
    <property type="molecule type" value="Genomic_DNA"/>
</dbReference>
<dbReference type="GO" id="GO:0039648">
    <property type="term" value="P:symbiont-mediated perturbation of host ubiquitin-like protein modification"/>
    <property type="evidence" value="ECO:0007669"/>
    <property type="project" value="UniProtKB-KW"/>
</dbReference>
<dbReference type="InterPro" id="IPR017907">
    <property type="entry name" value="Znf_RING_CS"/>
</dbReference>
<evidence type="ECO:0000259" key="9">
    <source>
        <dbReference type="PROSITE" id="PS50089"/>
    </source>
</evidence>
<evidence type="ECO:0000256" key="7">
    <source>
        <dbReference type="PROSITE-ProRule" id="PRU00175"/>
    </source>
</evidence>
<feature type="compositionally biased region" description="Pro residues" evidence="8">
    <location>
        <begin position="201"/>
        <end position="211"/>
    </location>
</feature>
<keyword evidence="5 7" id="KW-0863">Zinc-finger</keyword>
<name>Q2QBB8_CHV16</name>
<dbReference type="GO" id="GO:0008270">
    <property type="term" value="F:zinc ion binding"/>
    <property type="evidence" value="ECO:0007669"/>
    <property type="project" value="UniProtKB-KW"/>
</dbReference>
<feature type="compositionally biased region" description="Low complexity" evidence="8">
    <location>
        <begin position="264"/>
        <end position="331"/>
    </location>
</feature>
<evidence type="ECO:0000256" key="2">
    <source>
        <dbReference type="ARBA" id="ARBA00022662"/>
    </source>
</evidence>
<evidence type="ECO:0000313" key="10">
    <source>
        <dbReference type="EMBL" id="ABA29312.1"/>
    </source>
</evidence>
<organismHost>
    <name type="scientific">Macaca mulatta</name>
    <name type="common">Rhesus macaque</name>
    <dbReference type="NCBI Taxonomy" id="9544"/>
</organismHost>
<keyword evidence="1" id="KW-0945">Host-virus interaction</keyword>
<evidence type="ECO:0000313" key="11">
    <source>
        <dbReference type="Proteomes" id="UP000132309"/>
    </source>
</evidence>
<organismHost>
    <name type="scientific">Macaca nemestrina</name>
    <name type="common">Pig-tailed macaque</name>
    <dbReference type="NCBI Taxonomy" id="9545"/>
</organismHost>
<organismHost>
    <name type="scientific">Macaca leonina</name>
    <name type="common">Northern pig-tailed macaque</name>
    <name type="synonym">Macaca nemestrina leonina</name>
    <dbReference type="NCBI Taxonomy" id="90387"/>
</organismHost>
<gene>
    <name evidence="10" type="primary">RL2</name>
</gene>
<evidence type="ECO:0000256" key="4">
    <source>
        <dbReference type="ARBA" id="ARBA00022723"/>
    </source>
</evidence>
<dbReference type="Pfam" id="PF13639">
    <property type="entry name" value="zf-RING_2"/>
    <property type="match status" value="1"/>
</dbReference>
<reference evidence="10" key="1">
    <citation type="submission" date="2005-07" db="EMBL/GenBank/DDBJ databases">
        <authorList>
            <person name="Tyler S."/>
            <person name="Severini A."/>
        </authorList>
    </citation>
    <scope>NUCLEOTIDE SEQUENCE</scope>
    <source>
        <strain evidence="10">X313</strain>
    </source>
</reference>
<dbReference type="PROSITE" id="PS00518">
    <property type="entry name" value="ZF_RING_1"/>
    <property type="match status" value="1"/>
</dbReference>
<feature type="region of interest" description="Disordered" evidence="8">
    <location>
        <begin position="34"/>
        <end position="78"/>
    </location>
</feature>
<feature type="compositionally biased region" description="Pro residues" evidence="8">
    <location>
        <begin position="386"/>
        <end position="400"/>
    </location>
</feature>